<dbReference type="Gene3D" id="1.20.5.3310">
    <property type="match status" value="1"/>
</dbReference>
<dbReference type="OrthoDB" id="163884at2"/>
<keyword evidence="7 9" id="KW-0811">Translocation</keyword>
<evidence type="ECO:0000256" key="6">
    <source>
        <dbReference type="ARBA" id="ARBA00022989"/>
    </source>
</evidence>
<dbReference type="InParanoid" id="D6U2V0"/>
<dbReference type="GO" id="GO:0043953">
    <property type="term" value="P:protein transport by the Tat complex"/>
    <property type="evidence" value="ECO:0007669"/>
    <property type="project" value="UniProtKB-UniRule"/>
</dbReference>
<protein>
    <recommendedName>
        <fullName evidence="9">Sec-independent protein translocase protein TatA</fullName>
    </recommendedName>
</protein>
<dbReference type="Proteomes" id="UP000004508">
    <property type="component" value="Unassembled WGS sequence"/>
</dbReference>
<evidence type="ECO:0000256" key="4">
    <source>
        <dbReference type="ARBA" id="ARBA00022692"/>
    </source>
</evidence>
<dbReference type="RefSeq" id="WP_007921269.1">
    <property type="nucleotide sequence ID" value="NZ_ADVG01000004.1"/>
</dbReference>
<dbReference type="EMBL" id="ADVG01000004">
    <property type="protein sequence ID" value="EFH82855.1"/>
    <property type="molecule type" value="Genomic_DNA"/>
</dbReference>
<keyword evidence="5 9" id="KW-0653">Protein transport</keyword>
<dbReference type="PANTHER" id="PTHR42982:SF1">
    <property type="entry name" value="SEC-INDEPENDENT PROTEIN TRANSLOCASE PROTEIN TATA"/>
    <property type="match status" value="1"/>
</dbReference>
<evidence type="ECO:0000313" key="11">
    <source>
        <dbReference type="EMBL" id="EFH82855.1"/>
    </source>
</evidence>
<evidence type="ECO:0000256" key="9">
    <source>
        <dbReference type="HAMAP-Rule" id="MF_00236"/>
    </source>
</evidence>
<dbReference type="FunCoup" id="D6U2V0">
    <property type="interactions" value="79"/>
</dbReference>
<evidence type="ECO:0000256" key="1">
    <source>
        <dbReference type="ARBA" id="ARBA00004162"/>
    </source>
</evidence>
<feature type="region of interest" description="Disordered" evidence="10">
    <location>
        <begin position="44"/>
        <end position="77"/>
    </location>
</feature>
<dbReference type="STRING" id="485913.Krac_3718"/>
<proteinExistence type="inferred from homology"/>
<evidence type="ECO:0000256" key="8">
    <source>
        <dbReference type="ARBA" id="ARBA00023136"/>
    </source>
</evidence>
<dbReference type="Pfam" id="PF02416">
    <property type="entry name" value="TatA_B_E"/>
    <property type="match status" value="1"/>
</dbReference>
<evidence type="ECO:0000313" key="12">
    <source>
        <dbReference type="Proteomes" id="UP000004508"/>
    </source>
</evidence>
<gene>
    <name evidence="9" type="primary">tatA</name>
    <name evidence="11" type="ORF">Krac_3718</name>
</gene>
<reference evidence="11 12" key="1">
    <citation type="journal article" date="2011" name="Stand. Genomic Sci.">
        <title>Non-contiguous finished genome sequence and contextual data of the filamentous soil bacterium Ktedonobacter racemifer type strain (SOSP1-21).</title>
        <authorList>
            <person name="Chang Y.J."/>
            <person name="Land M."/>
            <person name="Hauser L."/>
            <person name="Chertkov O."/>
            <person name="Del Rio T.G."/>
            <person name="Nolan M."/>
            <person name="Copeland A."/>
            <person name="Tice H."/>
            <person name="Cheng J.F."/>
            <person name="Lucas S."/>
            <person name="Han C."/>
            <person name="Goodwin L."/>
            <person name="Pitluck S."/>
            <person name="Ivanova N."/>
            <person name="Ovchinikova G."/>
            <person name="Pati A."/>
            <person name="Chen A."/>
            <person name="Palaniappan K."/>
            <person name="Mavromatis K."/>
            <person name="Liolios K."/>
            <person name="Brettin T."/>
            <person name="Fiebig A."/>
            <person name="Rohde M."/>
            <person name="Abt B."/>
            <person name="Goker M."/>
            <person name="Detter J.C."/>
            <person name="Woyke T."/>
            <person name="Bristow J."/>
            <person name="Eisen J.A."/>
            <person name="Markowitz V."/>
            <person name="Hugenholtz P."/>
            <person name="Kyrpides N.C."/>
            <person name="Klenk H.P."/>
            <person name="Lapidus A."/>
        </authorList>
    </citation>
    <scope>NUCLEOTIDE SEQUENCE [LARGE SCALE GENOMIC DNA]</scope>
    <source>
        <strain evidence="12">DSM 44963</strain>
    </source>
</reference>
<dbReference type="NCBIfam" id="TIGR01411">
    <property type="entry name" value="tatAE"/>
    <property type="match status" value="1"/>
</dbReference>
<evidence type="ECO:0000256" key="2">
    <source>
        <dbReference type="ARBA" id="ARBA00022448"/>
    </source>
</evidence>
<accession>D6U2V0</accession>
<dbReference type="GO" id="GO:0033281">
    <property type="term" value="C:TAT protein transport complex"/>
    <property type="evidence" value="ECO:0007669"/>
    <property type="project" value="UniProtKB-UniRule"/>
</dbReference>
<keyword evidence="2 9" id="KW-0813">Transport</keyword>
<keyword evidence="6 9" id="KW-1133">Transmembrane helix</keyword>
<comment type="subcellular location">
    <subcellularLocation>
        <location evidence="1 9">Cell membrane</location>
        <topology evidence="1 9">Single-pass membrane protein</topology>
    </subcellularLocation>
</comment>
<dbReference type="InterPro" id="IPR003369">
    <property type="entry name" value="TatA/B/E"/>
</dbReference>
<keyword evidence="12" id="KW-1185">Reference proteome</keyword>
<organism evidence="11 12">
    <name type="scientific">Ktedonobacter racemifer DSM 44963</name>
    <dbReference type="NCBI Taxonomy" id="485913"/>
    <lineage>
        <taxon>Bacteria</taxon>
        <taxon>Bacillati</taxon>
        <taxon>Chloroflexota</taxon>
        <taxon>Ktedonobacteria</taxon>
        <taxon>Ktedonobacterales</taxon>
        <taxon>Ktedonobacteraceae</taxon>
        <taxon>Ktedonobacter</taxon>
    </lineage>
</organism>
<comment type="similarity">
    <text evidence="9">Belongs to the TatA/E family.</text>
</comment>
<evidence type="ECO:0000256" key="10">
    <source>
        <dbReference type="SAM" id="MobiDB-lite"/>
    </source>
</evidence>
<evidence type="ECO:0000256" key="7">
    <source>
        <dbReference type="ARBA" id="ARBA00023010"/>
    </source>
</evidence>
<comment type="caution">
    <text evidence="11">The sequence shown here is derived from an EMBL/GenBank/DDBJ whole genome shotgun (WGS) entry which is preliminary data.</text>
</comment>
<keyword evidence="4 9" id="KW-0812">Transmembrane</keyword>
<dbReference type="HAMAP" id="MF_00236">
    <property type="entry name" value="TatA_E"/>
    <property type="match status" value="1"/>
</dbReference>
<dbReference type="InterPro" id="IPR006312">
    <property type="entry name" value="TatA/E"/>
</dbReference>
<evidence type="ECO:0000256" key="5">
    <source>
        <dbReference type="ARBA" id="ARBA00022927"/>
    </source>
</evidence>
<sequence length="77" mass="8280">MIPNISGFELLLLLAIALLVFGPKKLPEMAAAIGKSIQSFKKGLSGLSSAPEEKKLPRGPVEEEERRTADLPDPPRA</sequence>
<dbReference type="PANTHER" id="PTHR42982">
    <property type="entry name" value="SEC-INDEPENDENT PROTEIN TRANSLOCASE PROTEIN TATA"/>
    <property type="match status" value="1"/>
</dbReference>
<dbReference type="GO" id="GO:0008320">
    <property type="term" value="F:protein transmembrane transporter activity"/>
    <property type="evidence" value="ECO:0007669"/>
    <property type="project" value="UniProtKB-UniRule"/>
</dbReference>
<comment type="function">
    <text evidence="9">Part of the twin-arginine translocation (Tat) system that transports large folded proteins containing a characteristic twin-arginine motif in their signal peptide across membranes. TatA could form the protein-conducting channel of the Tat system.</text>
</comment>
<evidence type="ECO:0000256" key="3">
    <source>
        <dbReference type="ARBA" id="ARBA00022475"/>
    </source>
</evidence>
<name>D6U2V0_KTERA</name>
<dbReference type="AlphaFoldDB" id="D6U2V0"/>
<keyword evidence="3 9" id="KW-1003">Cell membrane</keyword>
<keyword evidence="8 9" id="KW-0472">Membrane</keyword>
<feature type="compositionally biased region" description="Basic and acidic residues" evidence="10">
    <location>
        <begin position="51"/>
        <end position="77"/>
    </location>
</feature>
<comment type="subunit">
    <text evidence="9">Forms a complex with TatC.</text>
</comment>